<dbReference type="InterPro" id="IPR056884">
    <property type="entry name" value="NPHP3-like_N"/>
</dbReference>
<dbReference type="PROSITE" id="PS50294">
    <property type="entry name" value="WD_REPEATS_REGION"/>
    <property type="match status" value="1"/>
</dbReference>
<dbReference type="SMART" id="SM00320">
    <property type="entry name" value="WD40"/>
    <property type="match status" value="1"/>
</dbReference>
<dbReference type="SUPFAM" id="SSF50978">
    <property type="entry name" value="WD40 repeat-like"/>
    <property type="match status" value="1"/>
</dbReference>
<keyword evidence="6" id="KW-1185">Reference proteome</keyword>
<gene>
    <name evidence="5" type="ORF">EJ06DRAFT_540370</name>
</gene>
<dbReference type="Gene3D" id="3.40.50.300">
    <property type="entry name" value="P-loop containing nucleotide triphosphate hydrolases"/>
    <property type="match status" value="1"/>
</dbReference>
<dbReference type="SUPFAM" id="SSF53167">
    <property type="entry name" value="Purine and uridine phosphorylases"/>
    <property type="match status" value="1"/>
</dbReference>
<accession>A0A6G1HHQ6</accession>
<dbReference type="Proteomes" id="UP000799640">
    <property type="component" value="Unassembled WGS sequence"/>
</dbReference>
<sequence length="944" mass="105529">MDRQQLDKKHSEYTIGWICALPIELAVAREMLDEEHQDLPQSPPDDNLYRLGRIGEHNTVIVGFPAGFTGSSQAARVASQMQTTFKSIRFGLMVGIGGGVPSRRYDIRLGDVVVSQPSNGHGGIIQYDFGKTRPDGFERTGFLNSPPTALLSAVASLKANRDLEKKFLRHLSKPTRQPWFAQNAGPDVLYCANYNHDRPGTDDCRECKTEHVEQRQPREHFIVHYGTIASGNQVMRDATTRDNVSKDLGGVLCFEMEAAGLMNHFPCLVVRGICDYADSHKNKNWQPFAAGLAAAYAKEVLLLMPAAEVETGSSAVELMNQNLEFNKVLGNIPTAVEAPFNARKREHDTACLPDTRVALLKQIYEWRDGMDSPNIFWLSGLAGYGKSTVARTVAARCFKKGLSASFFFTKGGGDVGHAGMFVTSIAVQLANNVPDLKPVICDAIAKHSNIASLSLREQWGRLVLAPLSLFGTDQSTPKFLLIVDALDECTDESDVRIILQLFAELRGSHQTRLRIQHIPEVEHYDFELHGIQQSVVEHDIRVFLGHELRRISCKYFDRTNWPSEQIINRLVQNASGLFIWAATACRFISEGKQFAPDRLDSILDQGHTEGNTPEKQLNDIYSTVLEQSIPAGFSGKEKEKLRSMLKSQLGSIVTLFSPLSIQSLSNLMETRDDKVSQTLHDLHAIFDIPKEPNSALRLHHPSFRDFLLDKKRSGNAKFCVDEKQAHQSLSAHCMRLMSKSLKQDLLGIGRPGAPATEIENDRLERCLPAEVQYACLYWIQHAQKGGSQLRDDDQVHRFLKEHLLHWLEALGWMQKVSEGFHAIVSLESMISAQRCPRLSEFVHDMKRFVLYHRSAIELAPLQTYCSALVFSPAASLTLEGHSNPVWAVAFSPDGKQLASASRDRTVKLWDAGSGKALQTLEGQSDINAVVFWLDDKQSPERKWQ</sequence>
<feature type="domain" description="Nephrocystin 3-like N-terminal" evidence="4">
    <location>
        <begin position="362"/>
        <end position="515"/>
    </location>
</feature>
<dbReference type="InterPro" id="IPR035994">
    <property type="entry name" value="Nucleoside_phosphorylase_sf"/>
</dbReference>
<reference evidence="5" key="1">
    <citation type="journal article" date="2020" name="Stud. Mycol.">
        <title>101 Dothideomycetes genomes: a test case for predicting lifestyles and emergence of pathogens.</title>
        <authorList>
            <person name="Haridas S."/>
            <person name="Albert R."/>
            <person name="Binder M."/>
            <person name="Bloem J."/>
            <person name="Labutti K."/>
            <person name="Salamov A."/>
            <person name="Andreopoulos B."/>
            <person name="Baker S."/>
            <person name="Barry K."/>
            <person name="Bills G."/>
            <person name="Bluhm B."/>
            <person name="Cannon C."/>
            <person name="Castanera R."/>
            <person name="Culley D."/>
            <person name="Daum C."/>
            <person name="Ezra D."/>
            <person name="Gonzalez J."/>
            <person name="Henrissat B."/>
            <person name="Kuo A."/>
            <person name="Liang C."/>
            <person name="Lipzen A."/>
            <person name="Lutzoni F."/>
            <person name="Magnuson J."/>
            <person name="Mondo S."/>
            <person name="Nolan M."/>
            <person name="Ohm R."/>
            <person name="Pangilinan J."/>
            <person name="Park H.-J."/>
            <person name="Ramirez L."/>
            <person name="Alfaro M."/>
            <person name="Sun H."/>
            <person name="Tritt A."/>
            <person name="Yoshinaga Y."/>
            <person name="Zwiers L.-H."/>
            <person name="Turgeon B."/>
            <person name="Goodwin S."/>
            <person name="Spatafora J."/>
            <person name="Crous P."/>
            <person name="Grigoriev I."/>
        </authorList>
    </citation>
    <scope>NUCLEOTIDE SEQUENCE</scope>
    <source>
        <strain evidence="5">CBS 262.69</strain>
    </source>
</reference>
<dbReference type="Pfam" id="PF00400">
    <property type="entry name" value="WD40"/>
    <property type="match status" value="1"/>
</dbReference>
<protein>
    <submittedName>
        <fullName evidence="5">Purine and uridine phosphorylase</fullName>
    </submittedName>
</protein>
<dbReference type="Pfam" id="PF24883">
    <property type="entry name" value="NPHP3_N"/>
    <property type="match status" value="1"/>
</dbReference>
<evidence type="ECO:0000259" key="3">
    <source>
        <dbReference type="Pfam" id="PF01048"/>
    </source>
</evidence>
<feature type="domain" description="Nucleoside phosphorylase" evidence="3">
    <location>
        <begin position="14"/>
        <end position="285"/>
    </location>
</feature>
<evidence type="ECO:0000256" key="2">
    <source>
        <dbReference type="PROSITE-ProRule" id="PRU00221"/>
    </source>
</evidence>
<name>A0A6G1HHQ6_9PEZI</name>
<dbReference type="Pfam" id="PF01048">
    <property type="entry name" value="PNP_UDP_1"/>
    <property type="match status" value="1"/>
</dbReference>
<dbReference type="InterPro" id="IPR000845">
    <property type="entry name" value="Nucleoside_phosphorylase_d"/>
</dbReference>
<dbReference type="EMBL" id="ML996715">
    <property type="protein sequence ID" value="KAF2395522.1"/>
    <property type="molecule type" value="Genomic_DNA"/>
</dbReference>
<dbReference type="Gene3D" id="2.130.10.10">
    <property type="entry name" value="YVTN repeat-like/Quinoprotein amine dehydrogenase"/>
    <property type="match status" value="1"/>
</dbReference>
<proteinExistence type="predicted"/>
<evidence type="ECO:0000256" key="1">
    <source>
        <dbReference type="ARBA" id="ARBA00022737"/>
    </source>
</evidence>
<dbReference type="GO" id="GO:0003824">
    <property type="term" value="F:catalytic activity"/>
    <property type="evidence" value="ECO:0007669"/>
    <property type="project" value="InterPro"/>
</dbReference>
<dbReference type="PANTHER" id="PTHR46082">
    <property type="entry name" value="ATP/GTP-BINDING PROTEIN-RELATED"/>
    <property type="match status" value="1"/>
</dbReference>
<keyword evidence="1" id="KW-0677">Repeat</keyword>
<dbReference type="InterPro" id="IPR053137">
    <property type="entry name" value="NLR-like"/>
</dbReference>
<dbReference type="Gene3D" id="3.40.50.1580">
    <property type="entry name" value="Nucleoside phosphorylase domain"/>
    <property type="match status" value="1"/>
</dbReference>
<dbReference type="GO" id="GO:0009116">
    <property type="term" value="P:nucleoside metabolic process"/>
    <property type="evidence" value="ECO:0007669"/>
    <property type="project" value="InterPro"/>
</dbReference>
<dbReference type="InterPro" id="IPR036322">
    <property type="entry name" value="WD40_repeat_dom_sf"/>
</dbReference>
<dbReference type="InterPro" id="IPR027417">
    <property type="entry name" value="P-loop_NTPase"/>
</dbReference>
<evidence type="ECO:0000259" key="4">
    <source>
        <dbReference type="Pfam" id="PF24883"/>
    </source>
</evidence>
<dbReference type="AlphaFoldDB" id="A0A6G1HHQ6"/>
<dbReference type="SUPFAM" id="SSF52540">
    <property type="entry name" value="P-loop containing nucleoside triphosphate hydrolases"/>
    <property type="match status" value="1"/>
</dbReference>
<keyword evidence="2" id="KW-0853">WD repeat</keyword>
<dbReference type="PROSITE" id="PS50082">
    <property type="entry name" value="WD_REPEATS_2"/>
    <property type="match status" value="1"/>
</dbReference>
<evidence type="ECO:0000313" key="6">
    <source>
        <dbReference type="Proteomes" id="UP000799640"/>
    </source>
</evidence>
<feature type="repeat" description="WD" evidence="2">
    <location>
        <begin position="878"/>
        <end position="919"/>
    </location>
</feature>
<dbReference type="OrthoDB" id="674604at2759"/>
<dbReference type="InterPro" id="IPR015943">
    <property type="entry name" value="WD40/YVTN_repeat-like_dom_sf"/>
</dbReference>
<evidence type="ECO:0000313" key="5">
    <source>
        <dbReference type="EMBL" id="KAF2395522.1"/>
    </source>
</evidence>
<dbReference type="InterPro" id="IPR001680">
    <property type="entry name" value="WD40_rpt"/>
</dbReference>
<dbReference type="PANTHER" id="PTHR46082:SF11">
    <property type="entry name" value="AAA+ ATPASE DOMAIN-CONTAINING PROTEIN-RELATED"/>
    <property type="match status" value="1"/>
</dbReference>
<organism evidence="5 6">
    <name type="scientific">Trichodelitschia bisporula</name>
    <dbReference type="NCBI Taxonomy" id="703511"/>
    <lineage>
        <taxon>Eukaryota</taxon>
        <taxon>Fungi</taxon>
        <taxon>Dikarya</taxon>
        <taxon>Ascomycota</taxon>
        <taxon>Pezizomycotina</taxon>
        <taxon>Dothideomycetes</taxon>
        <taxon>Dothideomycetes incertae sedis</taxon>
        <taxon>Phaeotrichales</taxon>
        <taxon>Phaeotrichaceae</taxon>
        <taxon>Trichodelitschia</taxon>
    </lineage>
</organism>